<feature type="non-terminal residue" evidence="2">
    <location>
        <position position="294"/>
    </location>
</feature>
<dbReference type="InterPro" id="IPR051697">
    <property type="entry name" value="Patched_domain-protein"/>
</dbReference>
<comment type="similarity">
    <text evidence="1">Belongs to the patched family.</text>
</comment>
<reference evidence="2" key="1">
    <citation type="submission" date="2020-04" db="EMBL/GenBank/DDBJ databases">
        <authorList>
            <person name="Alioto T."/>
            <person name="Alioto T."/>
            <person name="Gomez Garrido J."/>
        </authorList>
    </citation>
    <scope>NUCLEOTIDE SEQUENCE</scope>
    <source>
        <strain evidence="2">A484AB</strain>
    </source>
</reference>
<protein>
    <submittedName>
        <fullName evidence="2">Patched domain-containing 3-like</fullName>
    </submittedName>
</protein>
<dbReference type="AlphaFoldDB" id="A0A6S7L5I4"/>
<evidence type="ECO:0000313" key="2">
    <source>
        <dbReference type="EMBL" id="CAB4033412.1"/>
    </source>
</evidence>
<name>A0A6S7L5I4_PARCT</name>
<dbReference type="InterPro" id="IPR000731">
    <property type="entry name" value="SSD"/>
</dbReference>
<organism evidence="2 3">
    <name type="scientific">Paramuricea clavata</name>
    <name type="common">Red gorgonian</name>
    <name type="synonym">Violescent sea-whip</name>
    <dbReference type="NCBI Taxonomy" id="317549"/>
    <lineage>
        <taxon>Eukaryota</taxon>
        <taxon>Metazoa</taxon>
        <taxon>Cnidaria</taxon>
        <taxon>Anthozoa</taxon>
        <taxon>Octocorallia</taxon>
        <taxon>Malacalcyonacea</taxon>
        <taxon>Plexauridae</taxon>
        <taxon>Paramuricea</taxon>
    </lineage>
</organism>
<comment type="caution">
    <text evidence="2">The sequence shown here is derived from an EMBL/GenBank/DDBJ whole genome shotgun (WGS) entry which is preliminary data.</text>
</comment>
<dbReference type="SUPFAM" id="SSF82866">
    <property type="entry name" value="Multidrug efflux transporter AcrB transmembrane domain"/>
    <property type="match status" value="1"/>
</dbReference>
<dbReference type="GO" id="GO:0016020">
    <property type="term" value="C:membrane"/>
    <property type="evidence" value="ECO:0007669"/>
    <property type="project" value="TreeGrafter"/>
</dbReference>
<dbReference type="PANTHER" id="PTHR10796:SF130">
    <property type="entry name" value="PATCHED DOMAIN-CONTAINING PROTEIN 3-LIKE PROTEIN"/>
    <property type="match status" value="1"/>
</dbReference>
<dbReference type="PROSITE" id="PS50156">
    <property type="entry name" value="SSD"/>
    <property type="match status" value="1"/>
</dbReference>
<dbReference type="PANTHER" id="PTHR10796">
    <property type="entry name" value="PATCHED-RELATED"/>
    <property type="match status" value="1"/>
</dbReference>
<dbReference type="Proteomes" id="UP001152795">
    <property type="component" value="Unassembled WGS sequence"/>
</dbReference>
<evidence type="ECO:0000313" key="3">
    <source>
        <dbReference type="Proteomes" id="UP001152795"/>
    </source>
</evidence>
<dbReference type="InterPro" id="IPR053958">
    <property type="entry name" value="HMGCR/SNAP/NPC1-like_SSD"/>
</dbReference>
<dbReference type="Gene3D" id="1.20.1640.10">
    <property type="entry name" value="Multidrug efflux transporter AcrB transmembrane domain"/>
    <property type="match status" value="1"/>
</dbReference>
<evidence type="ECO:0000256" key="1">
    <source>
        <dbReference type="ARBA" id="ARBA00005585"/>
    </source>
</evidence>
<keyword evidence="3" id="KW-1185">Reference proteome</keyword>
<dbReference type="Pfam" id="PF12349">
    <property type="entry name" value="Sterol-sensing"/>
    <property type="match status" value="1"/>
</dbReference>
<gene>
    <name evidence="2" type="ORF">PACLA_8A004285</name>
</gene>
<dbReference type="OrthoDB" id="6510177at2759"/>
<feature type="non-terminal residue" evidence="2">
    <location>
        <position position="1"/>
    </location>
</feature>
<dbReference type="EMBL" id="CACRXK020019226">
    <property type="protein sequence ID" value="CAB4033412.1"/>
    <property type="molecule type" value="Genomic_DNA"/>
</dbReference>
<accession>A0A6S7L5I4</accession>
<sequence length="294" mass="33870">IGVDDLFIIVQSWSNISSPVHRSRPIEERIGLALKHSGTSITVTTVTDVLAFLVGGTTILPGLKSFCFYAAVGILSGYVFQLTFFVGWLTIDARRQSQNRDGCLNCIILPSNYTPNKCGSIQYSQLFFEKIYAKILMKLPVKVLTLVAVGVLLAVNVRGCLKLRQHFEPKWILPRDSVIRRYLEVDGKEFPHNGHPIAIYIGSMDYYKEQTKLHNLYSKLQNETERLSSNSVESWYEEYVKWMKNNKPHYVDFTNSTIDNPNAFYYNLKVFLNRTEGRKFASHIKWNEDRNRIE</sequence>
<proteinExistence type="inferred from homology"/>